<accession>A0AAE9SQ46</accession>
<proteinExistence type="predicted"/>
<sequence length="176" mass="19116">MSKTAIACVSAVLALTGCAGVLQSGYVYPPFIPEAYEYHDVRSAFGLLDDKNVVGLVVVYSPAQKSLSSVCNDGSYSSSLGKGACSWHGGVKSTSTWSIGPRYLVKYLLATDGSCSKQMKFSLEVLEDRDSHFFCKKEVSGLPKKYEADVVPIMDLVGWKTYSYSGNDTQILPNRL</sequence>
<dbReference type="PROSITE" id="PS51257">
    <property type="entry name" value="PROKAR_LIPOPROTEIN"/>
    <property type="match status" value="1"/>
</dbReference>
<keyword evidence="1" id="KW-0732">Signal</keyword>
<feature type="chain" id="PRO_5041963592" description="Lipoprotein" evidence="1">
    <location>
        <begin position="20"/>
        <end position="176"/>
    </location>
</feature>
<dbReference type="RefSeq" id="WP_255935689.1">
    <property type="nucleotide sequence ID" value="NZ_CP050467.1"/>
</dbReference>
<feature type="signal peptide" evidence="1">
    <location>
        <begin position="1"/>
        <end position="19"/>
    </location>
</feature>
<dbReference type="EMBL" id="CP050467">
    <property type="protein sequence ID" value="UTZ27895.1"/>
    <property type="molecule type" value="Genomic_DNA"/>
</dbReference>
<evidence type="ECO:0008006" key="4">
    <source>
        <dbReference type="Google" id="ProtNLM"/>
    </source>
</evidence>
<name>A0AAE9SQ46_9VIBR</name>
<dbReference type="AlphaFoldDB" id="A0AAE9SQ46"/>
<organism evidence="2 3">
    <name type="scientific">Vibrio campbellii</name>
    <dbReference type="NCBI Taxonomy" id="680"/>
    <lineage>
        <taxon>Bacteria</taxon>
        <taxon>Pseudomonadati</taxon>
        <taxon>Pseudomonadota</taxon>
        <taxon>Gammaproteobacteria</taxon>
        <taxon>Vibrionales</taxon>
        <taxon>Vibrionaceae</taxon>
        <taxon>Vibrio</taxon>
    </lineage>
</organism>
<evidence type="ECO:0000313" key="2">
    <source>
        <dbReference type="EMBL" id="UTZ27895.1"/>
    </source>
</evidence>
<dbReference type="Proteomes" id="UP001058687">
    <property type="component" value="Chromosome 1"/>
</dbReference>
<reference evidence="2" key="1">
    <citation type="submission" date="2020-03" db="EMBL/GenBank/DDBJ databases">
        <title>Five strains of Vibrio campbellii isolated from Mariana Trench.</title>
        <authorList>
            <person name="Liang J."/>
            <person name="Zhang X.-H."/>
        </authorList>
    </citation>
    <scope>NUCLEOTIDE SEQUENCE</scope>
    <source>
        <strain evidence="2">LJC014</strain>
    </source>
</reference>
<gene>
    <name evidence="2" type="ORF">HB761_14855</name>
</gene>
<evidence type="ECO:0000313" key="3">
    <source>
        <dbReference type="Proteomes" id="UP001058687"/>
    </source>
</evidence>
<protein>
    <recommendedName>
        <fullName evidence="4">Lipoprotein</fullName>
    </recommendedName>
</protein>
<evidence type="ECO:0000256" key="1">
    <source>
        <dbReference type="SAM" id="SignalP"/>
    </source>
</evidence>